<dbReference type="InterPro" id="IPR028098">
    <property type="entry name" value="Glyco_trans_4-like_N"/>
</dbReference>
<dbReference type="EMBL" id="VGIY01000464">
    <property type="protein sequence ID" value="MBM3318732.1"/>
    <property type="molecule type" value="Genomic_DNA"/>
</dbReference>
<protein>
    <submittedName>
        <fullName evidence="3">Glycosyltransferase</fullName>
    </submittedName>
</protein>
<dbReference type="Pfam" id="PF13439">
    <property type="entry name" value="Glyco_transf_4"/>
    <property type="match status" value="1"/>
</dbReference>
<reference evidence="3" key="1">
    <citation type="submission" date="2019-03" db="EMBL/GenBank/DDBJ databases">
        <title>Lake Tanganyika Metagenome-Assembled Genomes (MAGs).</title>
        <authorList>
            <person name="Tran P."/>
        </authorList>
    </citation>
    <scope>NUCLEOTIDE SEQUENCE</scope>
    <source>
        <strain evidence="3">M_DeepCast_400m_m2_100</strain>
    </source>
</reference>
<dbReference type="Gene3D" id="3.40.50.2000">
    <property type="entry name" value="Glycogen Phosphorylase B"/>
    <property type="match status" value="2"/>
</dbReference>
<proteinExistence type="predicted"/>
<evidence type="ECO:0000259" key="2">
    <source>
        <dbReference type="Pfam" id="PF13439"/>
    </source>
</evidence>
<dbReference type="GO" id="GO:0016757">
    <property type="term" value="F:glycosyltransferase activity"/>
    <property type="evidence" value="ECO:0007669"/>
    <property type="project" value="InterPro"/>
</dbReference>
<dbReference type="InterPro" id="IPR001296">
    <property type="entry name" value="Glyco_trans_1"/>
</dbReference>
<comment type="caution">
    <text evidence="3">The sequence shown here is derived from an EMBL/GenBank/DDBJ whole genome shotgun (WGS) entry which is preliminary data.</text>
</comment>
<feature type="domain" description="Glycosyltransferase subfamily 4-like N-terminal" evidence="2">
    <location>
        <begin position="50"/>
        <end position="189"/>
    </location>
</feature>
<dbReference type="AlphaFoldDB" id="A0A937XED8"/>
<dbReference type="PANTHER" id="PTHR45947">
    <property type="entry name" value="SULFOQUINOVOSYL TRANSFERASE SQD2"/>
    <property type="match status" value="1"/>
</dbReference>
<evidence type="ECO:0000313" key="4">
    <source>
        <dbReference type="Proteomes" id="UP000748308"/>
    </source>
</evidence>
<evidence type="ECO:0000313" key="3">
    <source>
        <dbReference type="EMBL" id="MBM3318732.1"/>
    </source>
</evidence>
<dbReference type="SUPFAM" id="SSF53756">
    <property type="entry name" value="UDP-Glycosyltransferase/glycogen phosphorylase"/>
    <property type="match status" value="1"/>
</dbReference>
<name>A0A937XED8_UNCEI</name>
<evidence type="ECO:0000259" key="1">
    <source>
        <dbReference type="Pfam" id="PF00534"/>
    </source>
</evidence>
<accession>A0A937XED8</accession>
<organism evidence="3 4">
    <name type="scientific">Eiseniibacteriota bacterium</name>
    <dbReference type="NCBI Taxonomy" id="2212470"/>
    <lineage>
        <taxon>Bacteria</taxon>
        <taxon>Candidatus Eiseniibacteriota</taxon>
    </lineage>
</organism>
<feature type="domain" description="Glycosyl transferase family 1" evidence="1">
    <location>
        <begin position="200"/>
        <end position="332"/>
    </location>
</feature>
<dbReference type="Proteomes" id="UP000748308">
    <property type="component" value="Unassembled WGS sequence"/>
</dbReference>
<dbReference type="PANTHER" id="PTHR45947:SF3">
    <property type="entry name" value="SULFOQUINOVOSYL TRANSFERASE SQD2"/>
    <property type="match status" value="1"/>
</dbReference>
<gene>
    <name evidence="3" type="ORF">FJY75_12850</name>
</gene>
<dbReference type="Pfam" id="PF00534">
    <property type="entry name" value="Glycos_transf_1"/>
    <property type="match status" value="1"/>
</dbReference>
<sequence>MRVALVHDWLTGMRGGEKCLEAFCTLFPGAPIHTLVHRPGSVSPTIESHPIRTSFIQRAPGGRTRYQRYLPIYPLAIERFDLRGYDLVLSSSHAVAKGVVVHPGTVHVCYCHTPMRYVWLAYEDYFGGGRYRFPVSWALTAAATWLRTWDVVSAQRVDRFVANSHNVARRIRRYYGREAAVVHPPLETDLFIPDPGVAREDFYLVVSALVPYKRVDLAIEAARILGRRLVVIGSGVERRRLARSAGPGVEFRGWVTQEELLAALRRARGLIFPGEEDFGIVPLEALACGTPVIAYGAGGALETIADGRTGVFFGEPTVESLTAALRRFESLRFAAHEGRDRALEFSREHFLGRIREEIAAALAGAGREAPEWAT</sequence>
<dbReference type="InterPro" id="IPR050194">
    <property type="entry name" value="Glycosyltransferase_grp1"/>
</dbReference>